<gene>
    <name evidence="4" type="ORF">MTR67_035209</name>
</gene>
<protein>
    <recommendedName>
        <fullName evidence="3">CCHC-type domain-containing protein</fullName>
    </recommendedName>
</protein>
<evidence type="ECO:0000313" key="5">
    <source>
        <dbReference type="Proteomes" id="UP001234989"/>
    </source>
</evidence>
<dbReference type="InterPro" id="IPR001878">
    <property type="entry name" value="Znf_CCHC"/>
</dbReference>
<keyword evidence="1" id="KW-0479">Metal-binding</keyword>
<evidence type="ECO:0000256" key="2">
    <source>
        <dbReference type="SAM" id="MobiDB-lite"/>
    </source>
</evidence>
<accession>A0AAF0ZM33</accession>
<evidence type="ECO:0000259" key="3">
    <source>
        <dbReference type="PROSITE" id="PS50158"/>
    </source>
</evidence>
<keyword evidence="5" id="KW-1185">Reference proteome</keyword>
<dbReference type="GO" id="GO:0003676">
    <property type="term" value="F:nucleic acid binding"/>
    <property type="evidence" value="ECO:0007669"/>
    <property type="project" value="InterPro"/>
</dbReference>
<keyword evidence="1" id="KW-0862">Zinc</keyword>
<reference evidence="4" key="1">
    <citation type="submission" date="2023-08" db="EMBL/GenBank/DDBJ databases">
        <title>A de novo genome assembly of Solanum verrucosum Schlechtendal, a Mexican diploid species geographically isolated from the other diploid A-genome species in potato relatives.</title>
        <authorList>
            <person name="Hosaka K."/>
        </authorList>
    </citation>
    <scope>NUCLEOTIDE SEQUENCE</scope>
    <source>
        <tissue evidence="4">Young leaves</tissue>
    </source>
</reference>
<keyword evidence="1" id="KW-0863">Zinc-finger</keyword>
<dbReference type="Proteomes" id="UP001234989">
    <property type="component" value="Chromosome 8"/>
</dbReference>
<sequence length="243" mass="27390">MLAQVMTAQVSREVVARVDPIMSRATLKVRDFVRMNPLEFYGSKVGEGPQEFIDEVSKMLDLVGVTPVKKVELASYQLKWVAQVRFNQWKGVDRQGDMSVKEYALSFTRFSRYVPILVSDPRSFGQGPSRFPPKISEERVSNHKPRRRRDSKSLLPKPTYARCVKRHEGICLARTEGYYGCGENGHKMRDCPVLKAQGRKAKQVSPSGSSASALKQTRSFSLQARGEQECPPNVSPGMCFMLI</sequence>
<evidence type="ECO:0000313" key="4">
    <source>
        <dbReference type="EMBL" id="WMV41824.1"/>
    </source>
</evidence>
<dbReference type="PROSITE" id="PS50158">
    <property type="entry name" value="ZF_CCHC"/>
    <property type="match status" value="1"/>
</dbReference>
<proteinExistence type="predicted"/>
<dbReference type="AlphaFoldDB" id="A0AAF0ZM33"/>
<evidence type="ECO:0000256" key="1">
    <source>
        <dbReference type="PROSITE-ProRule" id="PRU00047"/>
    </source>
</evidence>
<feature type="domain" description="CCHC-type" evidence="3">
    <location>
        <begin position="179"/>
        <end position="192"/>
    </location>
</feature>
<name>A0AAF0ZM33_SOLVR</name>
<dbReference type="GO" id="GO:0008270">
    <property type="term" value="F:zinc ion binding"/>
    <property type="evidence" value="ECO:0007669"/>
    <property type="project" value="UniProtKB-KW"/>
</dbReference>
<dbReference type="EMBL" id="CP133619">
    <property type="protein sequence ID" value="WMV41824.1"/>
    <property type="molecule type" value="Genomic_DNA"/>
</dbReference>
<feature type="region of interest" description="Disordered" evidence="2">
    <location>
        <begin position="125"/>
        <end position="155"/>
    </location>
</feature>
<organism evidence="4 5">
    <name type="scientific">Solanum verrucosum</name>
    <dbReference type="NCBI Taxonomy" id="315347"/>
    <lineage>
        <taxon>Eukaryota</taxon>
        <taxon>Viridiplantae</taxon>
        <taxon>Streptophyta</taxon>
        <taxon>Embryophyta</taxon>
        <taxon>Tracheophyta</taxon>
        <taxon>Spermatophyta</taxon>
        <taxon>Magnoliopsida</taxon>
        <taxon>eudicotyledons</taxon>
        <taxon>Gunneridae</taxon>
        <taxon>Pentapetalae</taxon>
        <taxon>asterids</taxon>
        <taxon>lamiids</taxon>
        <taxon>Solanales</taxon>
        <taxon>Solanaceae</taxon>
        <taxon>Solanoideae</taxon>
        <taxon>Solaneae</taxon>
        <taxon>Solanum</taxon>
    </lineage>
</organism>